<reference evidence="1 2" key="1">
    <citation type="journal article" date="2012" name="J. Bacteriol.">
        <title>Genome sequence of benzo(a)pyrene-degrading bacterium Novosphingobium pentaromativorans US6-1.</title>
        <authorList>
            <person name="Luo Y.R."/>
            <person name="Kang S.G."/>
            <person name="Kim S.J."/>
            <person name="Kim M.R."/>
            <person name="Li N."/>
            <person name="Lee J.H."/>
            <person name="Kwon K.K."/>
        </authorList>
    </citation>
    <scope>NUCLEOTIDE SEQUENCE [LARGE SCALE GENOMIC DNA]</scope>
    <source>
        <strain evidence="1 2">US6-1</strain>
    </source>
</reference>
<dbReference type="eggNOG" id="ENOG5033PIQ">
    <property type="taxonomic scope" value="Bacteria"/>
</dbReference>
<organism evidence="1 2">
    <name type="scientific">Novosphingobium pentaromativorans US6-1</name>
    <dbReference type="NCBI Taxonomy" id="1088721"/>
    <lineage>
        <taxon>Bacteria</taxon>
        <taxon>Pseudomonadati</taxon>
        <taxon>Pseudomonadota</taxon>
        <taxon>Alphaproteobacteria</taxon>
        <taxon>Sphingomonadales</taxon>
        <taxon>Sphingomonadaceae</taxon>
        <taxon>Novosphingobium</taxon>
    </lineage>
</organism>
<comment type="caution">
    <text evidence="1">The sequence shown here is derived from an EMBL/GenBank/DDBJ whole genome shotgun (WGS) entry which is preliminary data.</text>
</comment>
<protein>
    <submittedName>
        <fullName evidence="1">Uncharacterized protein</fullName>
    </submittedName>
</protein>
<sequence>MHDWLEEFGPTDPNSFATLAHRPGDRRFSAETWPTWASGPIRLLACVVPHCQRSESAASDMLQMLFNSSKLLDYVAERRPYFGLALIRHQVYGAADFSERFLSRLIASPGSALYHELATNLVTDGPVAYALPIRNRLLHFLFADARHAEQLSAWKGVGGYIERLLDGEERPDYWTWLNGDQSWFEDERYRDPIFMGLVFFDIMVRSAAHQNVLGHMWLYYLRHFARRLEAGYDSSGEGIDQEAEFPVRAARLLYELAQIVKGWVELFENLPEDSVHRQFPPRRESPGSIPHAAALTLGDVLATVALSDRIDRGVAQTLNDVILRSIRDFHDDGGELSRMRGWLIQALLDGGNTADRRRYYNRLADLFADTDHFLRHEIEDYATELVNRMNEAGAA</sequence>
<dbReference type="PATRIC" id="fig|1088721.3.peg.2329"/>
<gene>
    <name evidence="1" type="ORF">NSU_2353</name>
</gene>
<keyword evidence="2" id="KW-1185">Reference proteome</keyword>
<dbReference type="EMBL" id="AGFM01000033">
    <property type="protein sequence ID" value="EHJ60731.1"/>
    <property type="molecule type" value="Genomic_DNA"/>
</dbReference>
<dbReference type="AlphaFoldDB" id="G6EDD0"/>
<accession>G6EDD0</accession>
<evidence type="ECO:0000313" key="2">
    <source>
        <dbReference type="Proteomes" id="UP000004030"/>
    </source>
</evidence>
<dbReference type="Proteomes" id="UP000004030">
    <property type="component" value="Unassembled WGS sequence"/>
</dbReference>
<name>G6EDD0_9SPHN</name>
<proteinExistence type="predicted"/>
<evidence type="ECO:0000313" key="1">
    <source>
        <dbReference type="EMBL" id="EHJ60731.1"/>
    </source>
</evidence>